<name>A0A4U1MP35_9BACL</name>
<evidence type="ECO:0000313" key="4">
    <source>
        <dbReference type="EMBL" id="TKD72546.1"/>
    </source>
</evidence>
<sequence length="198" mass="22362">MEHFIMQCLNWLLSLGYPGISLALMVEIIPSELVLAYGGYMVSKGTIHFAGAVIAGTIGGTIAQLFLYWLGRYGGRSFLERYGKYILISHKSLTLAEEWFERNGVSIIFTARFIPVVRHAISLPAGIAKMSLVRFTFYTALAMIPWSILFLYIGVKLGHNWQHIHSVARMYTLPLSIGAGFFIICYCLLLFMKKRKAR</sequence>
<evidence type="ECO:0000256" key="2">
    <source>
        <dbReference type="SAM" id="Phobius"/>
    </source>
</evidence>
<dbReference type="InterPro" id="IPR032816">
    <property type="entry name" value="VTT_dom"/>
</dbReference>
<proteinExistence type="inferred from homology"/>
<feature type="transmembrane region" description="Helical" evidence="2">
    <location>
        <begin position="135"/>
        <end position="153"/>
    </location>
</feature>
<dbReference type="Pfam" id="PF09335">
    <property type="entry name" value="VTT_dom"/>
    <property type="match status" value="1"/>
</dbReference>
<gene>
    <name evidence="4" type="ORF">FBF83_07155</name>
</gene>
<evidence type="ECO:0000313" key="5">
    <source>
        <dbReference type="Proteomes" id="UP000310541"/>
    </source>
</evidence>
<comment type="caution">
    <text evidence="4">The sequence shown here is derived from an EMBL/GenBank/DDBJ whole genome shotgun (WGS) entry which is preliminary data.</text>
</comment>
<comment type="similarity">
    <text evidence="1">Belongs to the DedA family.</text>
</comment>
<dbReference type="EMBL" id="SWFM01000001">
    <property type="protein sequence ID" value="TKD72546.1"/>
    <property type="molecule type" value="Genomic_DNA"/>
</dbReference>
<dbReference type="RefSeq" id="WP_136946396.1">
    <property type="nucleotide sequence ID" value="NZ_SWFM01000001.1"/>
</dbReference>
<evidence type="ECO:0000256" key="1">
    <source>
        <dbReference type="ARBA" id="ARBA00010792"/>
    </source>
</evidence>
<accession>A0A4U1MP35</accession>
<dbReference type="GO" id="GO:0005886">
    <property type="term" value="C:plasma membrane"/>
    <property type="evidence" value="ECO:0007669"/>
    <property type="project" value="TreeGrafter"/>
</dbReference>
<organism evidence="4 5">
    <name type="scientific">Guptibacillus hwajinpoensis</name>
    <dbReference type="NCBI Taxonomy" id="208199"/>
    <lineage>
        <taxon>Bacteria</taxon>
        <taxon>Bacillati</taxon>
        <taxon>Bacillota</taxon>
        <taxon>Bacilli</taxon>
        <taxon>Bacillales</taxon>
        <taxon>Guptibacillaceae</taxon>
        <taxon>Guptibacillus</taxon>
    </lineage>
</organism>
<keyword evidence="2" id="KW-0472">Membrane</keyword>
<keyword evidence="2" id="KW-1133">Transmembrane helix</keyword>
<dbReference type="OrthoDB" id="9813426at2"/>
<feature type="transmembrane region" description="Helical" evidence="2">
    <location>
        <begin position="47"/>
        <end position="71"/>
    </location>
</feature>
<dbReference type="PANTHER" id="PTHR42709:SF8">
    <property type="entry name" value="UNDECAPRENYL PHOSPHATE TRANSPORTER A"/>
    <property type="match status" value="1"/>
</dbReference>
<evidence type="ECO:0000259" key="3">
    <source>
        <dbReference type="Pfam" id="PF09335"/>
    </source>
</evidence>
<dbReference type="PANTHER" id="PTHR42709">
    <property type="entry name" value="ALKALINE PHOSPHATASE LIKE PROTEIN"/>
    <property type="match status" value="1"/>
</dbReference>
<protein>
    <submittedName>
        <fullName evidence="4">DedA family protein</fullName>
    </submittedName>
</protein>
<keyword evidence="2" id="KW-0812">Transmembrane</keyword>
<feature type="transmembrane region" description="Helical" evidence="2">
    <location>
        <begin position="173"/>
        <end position="192"/>
    </location>
</feature>
<dbReference type="AlphaFoldDB" id="A0A4U1MP35"/>
<dbReference type="Proteomes" id="UP000310541">
    <property type="component" value="Unassembled WGS sequence"/>
</dbReference>
<dbReference type="InterPro" id="IPR051311">
    <property type="entry name" value="DedA_domain"/>
</dbReference>
<reference evidence="4 5" key="1">
    <citation type="submission" date="2019-04" db="EMBL/GenBank/DDBJ databases">
        <title>Genome sequence of Bacillus hwajinpoensis strain Y2.</title>
        <authorList>
            <person name="Fair J.L."/>
            <person name="Maclea K.S."/>
        </authorList>
    </citation>
    <scope>NUCLEOTIDE SEQUENCE [LARGE SCALE GENOMIC DNA]</scope>
    <source>
        <strain evidence="4 5">Y2</strain>
    </source>
</reference>
<feature type="domain" description="VTT" evidence="3">
    <location>
        <begin position="29"/>
        <end position="155"/>
    </location>
</feature>